<gene>
    <name evidence="10" type="ORF">ACFFJ8_01905</name>
</gene>
<dbReference type="Pfam" id="PF23763">
    <property type="entry name" value="Beta-barrel_GLAA-B_I"/>
    <property type="match status" value="1"/>
</dbReference>
<evidence type="ECO:0000256" key="6">
    <source>
        <dbReference type="ARBA" id="ARBA00023295"/>
    </source>
</evidence>
<feature type="domain" description="Right handed beta helix" evidence="7">
    <location>
        <begin position="403"/>
        <end position="561"/>
    </location>
</feature>
<dbReference type="EMBL" id="JBHLVF010000006">
    <property type="protein sequence ID" value="MFC0390121.1"/>
    <property type="molecule type" value="Genomic_DNA"/>
</dbReference>
<dbReference type="RefSeq" id="WP_204820814.1">
    <property type="nucleotide sequence ID" value="NZ_JANHOF010000031.1"/>
</dbReference>
<reference evidence="10 11" key="1">
    <citation type="submission" date="2024-09" db="EMBL/GenBank/DDBJ databases">
        <authorList>
            <person name="Sun Q."/>
            <person name="Mori K."/>
        </authorList>
    </citation>
    <scope>NUCLEOTIDE SEQUENCE [LARGE SCALE GENOMIC DNA]</scope>
    <source>
        <strain evidence="10 11">CCM 4839</strain>
    </source>
</reference>
<evidence type="ECO:0000256" key="1">
    <source>
        <dbReference type="ARBA" id="ARBA00001255"/>
    </source>
</evidence>
<accession>A0ABV6J2M1</accession>
<dbReference type="InterPro" id="IPR011050">
    <property type="entry name" value="Pectin_lyase_fold/virulence"/>
</dbReference>
<evidence type="ECO:0000256" key="2">
    <source>
        <dbReference type="ARBA" id="ARBA00001271"/>
    </source>
</evidence>
<keyword evidence="6" id="KW-0326">Glycosidase</keyword>
<organism evidence="10 11">
    <name type="scientific">Paenibacillus mendelii</name>
    <dbReference type="NCBI Taxonomy" id="206163"/>
    <lineage>
        <taxon>Bacteria</taxon>
        <taxon>Bacillati</taxon>
        <taxon>Bacillota</taxon>
        <taxon>Bacilli</taxon>
        <taxon>Bacillales</taxon>
        <taxon>Paenibacillaceae</taxon>
        <taxon>Paenibacillus</taxon>
    </lineage>
</organism>
<comment type="catalytic activity">
    <reaction evidence="1">
        <text>Hydrolysis of terminal, non-reducing alpha-D-galactose residues in alpha-D-galactosides, including galactose oligosaccharides, galactomannans and galactolipids.</text>
        <dbReference type="EC" id="3.2.1.22"/>
    </reaction>
</comment>
<evidence type="ECO:0000313" key="11">
    <source>
        <dbReference type="Proteomes" id="UP001589818"/>
    </source>
</evidence>
<keyword evidence="11" id="KW-1185">Reference proteome</keyword>
<evidence type="ECO:0000256" key="4">
    <source>
        <dbReference type="ARBA" id="ARBA00022737"/>
    </source>
</evidence>
<dbReference type="InterPro" id="IPR012334">
    <property type="entry name" value="Pectin_lyas_fold"/>
</dbReference>
<comment type="caution">
    <text evidence="10">The sequence shown here is derived from an EMBL/GenBank/DDBJ whole genome shotgun (WGS) entry which is preliminary data.</text>
</comment>
<dbReference type="SUPFAM" id="SSF51126">
    <property type="entry name" value="Pectin lyase-like"/>
    <property type="match status" value="1"/>
</dbReference>
<name>A0ABV6J2M1_9BACL</name>
<keyword evidence="5" id="KW-0378">Hydrolase</keyword>
<evidence type="ECO:0000256" key="3">
    <source>
        <dbReference type="ARBA" id="ARBA00022729"/>
    </source>
</evidence>
<dbReference type="Proteomes" id="UP001589818">
    <property type="component" value="Unassembled WGS sequence"/>
</dbReference>
<dbReference type="InterPro" id="IPR039448">
    <property type="entry name" value="Beta_helix"/>
</dbReference>
<dbReference type="SMART" id="SM00710">
    <property type="entry name" value="PbH1"/>
    <property type="match status" value="5"/>
</dbReference>
<feature type="domain" description="GLAA-B beta-barrel" evidence="9">
    <location>
        <begin position="331"/>
        <end position="398"/>
    </location>
</feature>
<dbReference type="Pfam" id="PF23764">
    <property type="entry name" value="Beta-barrel_GLAA-B_II"/>
    <property type="match status" value="1"/>
</dbReference>
<evidence type="ECO:0000256" key="5">
    <source>
        <dbReference type="ARBA" id="ARBA00022801"/>
    </source>
</evidence>
<proteinExistence type="predicted"/>
<evidence type="ECO:0000259" key="7">
    <source>
        <dbReference type="Pfam" id="PF13229"/>
    </source>
</evidence>
<dbReference type="InterPro" id="IPR056441">
    <property type="entry name" value="Beta-barrel_GLAA-B_II"/>
</dbReference>
<evidence type="ECO:0000259" key="9">
    <source>
        <dbReference type="Pfam" id="PF23764"/>
    </source>
</evidence>
<dbReference type="Pfam" id="PF13229">
    <property type="entry name" value="Beta_helix"/>
    <property type="match status" value="1"/>
</dbReference>
<sequence length="589" mass="66180">MQQLREAKVIRVTDYGARPDSGEDAVSSIRLAIAAAAAVNEPVVIEFPYGRYDLYPDHADQALCCISNTTTEEENPDNTKTLGLLLQGLNHVTIEGNGSLLMFHGKMTLLAVISCSDIEIRNLNTDYAHPTMAEMTVEVVEERTMDVRVHPDSRYELEKDRLFWIGLGWRFTNGLAQLYDPANNSTWRVQNPVSIAMKVEELAPNRLRFHFDRRPDASVGQTFQMRDGIRDQVGAFVSRSSNVIFKQVGMHYMHGLGIVGQFSENLVFDRMTLAPRPDSGRTAAAFADFLHLSGCRGRITIQDSLFEGAHDDPINVHGTHLRIIGKPAPAQLVVRFMHGQTFGFEAFFPGDEIEFVRESSLLAYDSNTVKEARLLNPREMLLTLERPAPENIETNDVIENVTWTPEVEIRGNRFARIPTRGILVTTRRKVTIENNVFERMRMSGILIANDAGSWFESGRAQDVTIRGNTFLQCGSAADPVIWIHPENTDTSHETPVHEHIVIEDNTFETIGNRVLDAKSTRHVRFSRNRIVVGDQDHAQSFIRLHACSDAEIGGNRFEGNDSMQCVELRGMPREEVSLIESPSVELIVI</sequence>
<feature type="domain" description="GLAA-B beta-barrel" evidence="8">
    <location>
        <begin position="133"/>
        <end position="220"/>
    </location>
</feature>
<keyword evidence="4" id="KW-0677">Repeat</keyword>
<dbReference type="InterPro" id="IPR057275">
    <property type="entry name" value="Beta-barrel_GLAA-B_I"/>
</dbReference>
<dbReference type="InterPro" id="IPR006626">
    <property type="entry name" value="PbH1"/>
</dbReference>
<comment type="catalytic activity">
    <reaction evidence="2">
        <text>Hydrolysis of terminal, non-reducing branched (1-&gt;3)-alpha-D-galactosidic residues, producing free D-galactose.</text>
        <dbReference type="EC" id="3.2.1.n1"/>
    </reaction>
</comment>
<keyword evidence="3" id="KW-0732">Signal</keyword>
<evidence type="ECO:0000313" key="10">
    <source>
        <dbReference type="EMBL" id="MFC0390121.1"/>
    </source>
</evidence>
<dbReference type="Gene3D" id="2.160.20.10">
    <property type="entry name" value="Single-stranded right-handed beta-helix, Pectin lyase-like"/>
    <property type="match status" value="2"/>
</dbReference>
<protein>
    <submittedName>
        <fullName evidence="10">Right-handed parallel beta-helix repeat-containing protein</fullName>
    </submittedName>
</protein>
<evidence type="ECO:0000259" key="8">
    <source>
        <dbReference type="Pfam" id="PF23763"/>
    </source>
</evidence>